<accession>A0A561F1K0</accession>
<reference evidence="1 2" key="1">
    <citation type="submission" date="2019-06" db="EMBL/GenBank/DDBJ databases">
        <title>Sequencing the genomes of 1000 actinobacteria strains.</title>
        <authorList>
            <person name="Klenk H.-P."/>
        </authorList>
    </citation>
    <scope>NUCLEOTIDE SEQUENCE [LARGE SCALE GENOMIC DNA]</scope>
    <source>
        <strain evidence="1 2">DSM 41649</strain>
    </source>
</reference>
<dbReference type="AlphaFoldDB" id="A0A561F1K0"/>
<protein>
    <submittedName>
        <fullName evidence="1">Mutator family transposase</fullName>
    </submittedName>
</protein>
<evidence type="ECO:0000313" key="1">
    <source>
        <dbReference type="EMBL" id="TWE21737.1"/>
    </source>
</evidence>
<evidence type="ECO:0000313" key="2">
    <source>
        <dbReference type="Proteomes" id="UP000318416"/>
    </source>
</evidence>
<dbReference type="Proteomes" id="UP000318416">
    <property type="component" value="Unassembled WGS sequence"/>
</dbReference>
<dbReference type="EMBL" id="VIVR01000001">
    <property type="protein sequence ID" value="TWE21737.1"/>
    <property type="molecule type" value="Genomic_DNA"/>
</dbReference>
<sequence>MIPKEAGEMVAATIRTIFAQPAEAAVRAQLDSVAEMLGKQFPKVSLNRPGFGRELRLWL</sequence>
<comment type="caution">
    <text evidence="1">The sequence shown here is derived from an EMBL/GenBank/DDBJ whole genome shotgun (WGS) entry which is preliminary data.</text>
</comment>
<gene>
    <name evidence="1" type="ORF">FB465_6947</name>
</gene>
<organism evidence="1 2">
    <name type="scientific">Kitasatospora atroaurantiaca</name>
    <dbReference type="NCBI Taxonomy" id="285545"/>
    <lineage>
        <taxon>Bacteria</taxon>
        <taxon>Bacillati</taxon>
        <taxon>Actinomycetota</taxon>
        <taxon>Actinomycetes</taxon>
        <taxon>Kitasatosporales</taxon>
        <taxon>Streptomycetaceae</taxon>
        <taxon>Kitasatospora</taxon>
    </lineage>
</organism>
<name>A0A561F1K0_9ACTN</name>
<proteinExistence type="predicted"/>
<keyword evidence="2" id="KW-1185">Reference proteome</keyword>